<dbReference type="AlphaFoldDB" id="A0A813HYX6"/>
<dbReference type="Gene3D" id="1.20.1250.20">
    <property type="entry name" value="MFS general substrate transporter like domains"/>
    <property type="match status" value="1"/>
</dbReference>
<evidence type="ECO:0000256" key="5">
    <source>
        <dbReference type="SAM" id="Phobius"/>
    </source>
</evidence>
<dbReference type="EMBL" id="CAJNNV010033233">
    <property type="protein sequence ID" value="CAE8642944.1"/>
    <property type="molecule type" value="Genomic_DNA"/>
</dbReference>
<feature type="transmembrane region" description="Helical" evidence="5">
    <location>
        <begin position="34"/>
        <end position="53"/>
    </location>
</feature>
<dbReference type="GO" id="GO:0016020">
    <property type="term" value="C:membrane"/>
    <property type="evidence" value="ECO:0007669"/>
    <property type="project" value="UniProtKB-SubCell"/>
</dbReference>
<keyword evidence="4 5" id="KW-0472">Membrane</keyword>
<accession>A0A813HYX6</accession>
<evidence type="ECO:0000256" key="1">
    <source>
        <dbReference type="ARBA" id="ARBA00004141"/>
    </source>
</evidence>
<evidence type="ECO:0000256" key="2">
    <source>
        <dbReference type="ARBA" id="ARBA00022692"/>
    </source>
</evidence>
<dbReference type="Pfam" id="PF00854">
    <property type="entry name" value="PTR2"/>
    <property type="match status" value="1"/>
</dbReference>
<evidence type="ECO:0000313" key="7">
    <source>
        <dbReference type="Proteomes" id="UP000654075"/>
    </source>
</evidence>
<evidence type="ECO:0000313" key="6">
    <source>
        <dbReference type="EMBL" id="CAE8642944.1"/>
    </source>
</evidence>
<comment type="subcellular location">
    <subcellularLocation>
        <location evidence="1">Membrane</location>
        <topology evidence="1">Multi-pass membrane protein</topology>
    </subcellularLocation>
</comment>
<keyword evidence="2 5" id="KW-0812">Transmembrane</keyword>
<evidence type="ECO:0000256" key="3">
    <source>
        <dbReference type="ARBA" id="ARBA00022989"/>
    </source>
</evidence>
<organism evidence="6 7">
    <name type="scientific">Polarella glacialis</name>
    <name type="common">Dinoflagellate</name>
    <dbReference type="NCBI Taxonomy" id="89957"/>
    <lineage>
        <taxon>Eukaryota</taxon>
        <taxon>Sar</taxon>
        <taxon>Alveolata</taxon>
        <taxon>Dinophyceae</taxon>
        <taxon>Suessiales</taxon>
        <taxon>Suessiaceae</taxon>
        <taxon>Polarella</taxon>
    </lineage>
</organism>
<evidence type="ECO:0000256" key="4">
    <source>
        <dbReference type="ARBA" id="ARBA00023136"/>
    </source>
</evidence>
<reference evidence="6" key="1">
    <citation type="submission" date="2021-02" db="EMBL/GenBank/DDBJ databases">
        <authorList>
            <person name="Dougan E. K."/>
            <person name="Rhodes N."/>
            <person name="Thang M."/>
            <person name="Chan C."/>
        </authorList>
    </citation>
    <scope>NUCLEOTIDE SEQUENCE</scope>
</reference>
<proteinExistence type="predicted"/>
<name>A0A813HYX6_POLGL</name>
<keyword evidence="7" id="KW-1185">Reference proteome</keyword>
<dbReference type="InterPro" id="IPR000109">
    <property type="entry name" value="POT_fam"/>
</dbReference>
<sequence length="124" mass="13453">MHGIHSILQVPEGADQYDVSDPAQAAAQETFFQWFYVSINCGAFLAFGCPTTLSTDGGLGVPKEFGYFAAYMIASLCMVFAVSLFFSVRSRQGPTECIPWTAAEHKRHEPDVILTGHGVLAFGT</sequence>
<gene>
    <name evidence="6" type="ORF">PGLA1383_LOCUS57337</name>
</gene>
<dbReference type="Proteomes" id="UP000654075">
    <property type="component" value="Unassembled WGS sequence"/>
</dbReference>
<protein>
    <submittedName>
        <fullName evidence="6">Uncharacterized protein</fullName>
    </submittedName>
</protein>
<dbReference type="GO" id="GO:0022857">
    <property type="term" value="F:transmembrane transporter activity"/>
    <property type="evidence" value="ECO:0007669"/>
    <property type="project" value="InterPro"/>
</dbReference>
<keyword evidence="3 5" id="KW-1133">Transmembrane helix</keyword>
<dbReference type="OrthoDB" id="8904098at2759"/>
<comment type="caution">
    <text evidence="6">The sequence shown here is derived from an EMBL/GenBank/DDBJ whole genome shotgun (WGS) entry which is preliminary data.</text>
</comment>
<feature type="transmembrane region" description="Helical" evidence="5">
    <location>
        <begin position="65"/>
        <end position="86"/>
    </location>
</feature>
<dbReference type="InterPro" id="IPR036259">
    <property type="entry name" value="MFS_trans_sf"/>
</dbReference>